<protein>
    <recommendedName>
        <fullName evidence="2">Phosphatidate phosphatase APP1 catalytic domain-containing protein</fullName>
    </recommendedName>
</protein>
<dbReference type="InterPro" id="IPR019236">
    <property type="entry name" value="APP1_cat"/>
</dbReference>
<dbReference type="PANTHER" id="PTHR28208">
    <property type="entry name" value="PHOSPHATIDATE PHOSPHATASE APP1"/>
    <property type="match status" value="1"/>
</dbReference>
<feature type="compositionally biased region" description="Basic and acidic residues" evidence="1">
    <location>
        <begin position="338"/>
        <end position="358"/>
    </location>
</feature>
<dbReference type="Pfam" id="PF09949">
    <property type="entry name" value="APP1_cat"/>
    <property type="match status" value="1"/>
</dbReference>
<gene>
    <name evidence="3" type="ORF">G7K_5717-t1</name>
</gene>
<evidence type="ECO:0000313" key="4">
    <source>
        <dbReference type="Proteomes" id="UP000033140"/>
    </source>
</evidence>
<feature type="compositionally biased region" description="Basic and acidic residues" evidence="1">
    <location>
        <begin position="698"/>
        <end position="708"/>
    </location>
</feature>
<evidence type="ECO:0000259" key="2">
    <source>
        <dbReference type="Pfam" id="PF09949"/>
    </source>
</evidence>
<comment type="caution">
    <text evidence="3">The sequence shown here is derived from an EMBL/GenBank/DDBJ whole genome shotgun (WGS) entry which is preliminary data.</text>
</comment>
<dbReference type="PANTHER" id="PTHR28208:SF3">
    <property type="entry name" value="PHOSPHATIDATE PHOSPHATASE APP1"/>
    <property type="match status" value="1"/>
</dbReference>
<feature type="compositionally biased region" description="Polar residues" evidence="1">
    <location>
        <begin position="242"/>
        <end position="260"/>
    </location>
</feature>
<feature type="region of interest" description="Disordered" evidence="1">
    <location>
        <begin position="223"/>
        <end position="263"/>
    </location>
</feature>
<evidence type="ECO:0000313" key="3">
    <source>
        <dbReference type="EMBL" id="GAO51621.1"/>
    </source>
</evidence>
<name>A0A0E9NPL7_SAICN</name>
<dbReference type="Proteomes" id="UP000033140">
    <property type="component" value="Unassembled WGS sequence"/>
</dbReference>
<reference evidence="3 4" key="1">
    <citation type="journal article" date="2011" name="J. Gen. Appl. Microbiol.">
        <title>Draft genome sequencing of the enigmatic yeast Saitoella complicata.</title>
        <authorList>
            <person name="Nishida H."/>
            <person name="Hamamoto M."/>
            <person name="Sugiyama J."/>
        </authorList>
    </citation>
    <scope>NUCLEOTIDE SEQUENCE [LARGE SCALE GENOMIC DNA]</scope>
    <source>
        <strain evidence="3 4">NRRL Y-17804</strain>
    </source>
</reference>
<dbReference type="STRING" id="698492.A0A0E9NPL7"/>
<feature type="compositionally biased region" description="Basic and acidic residues" evidence="1">
    <location>
        <begin position="306"/>
        <end position="320"/>
    </location>
</feature>
<feature type="compositionally biased region" description="Basic and acidic residues" evidence="1">
    <location>
        <begin position="862"/>
        <end position="871"/>
    </location>
</feature>
<dbReference type="GO" id="GO:0008195">
    <property type="term" value="F:phosphatidate phosphatase activity"/>
    <property type="evidence" value="ECO:0007669"/>
    <property type="project" value="InterPro"/>
</dbReference>
<organism evidence="3 4">
    <name type="scientific">Saitoella complicata (strain BCRC 22490 / CBS 7301 / JCM 7358 / NBRC 10748 / NRRL Y-17804)</name>
    <dbReference type="NCBI Taxonomy" id="698492"/>
    <lineage>
        <taxon>Eukaryota</taxon>
        <taxon>Fungi</taxon>
        <taxon>Dikarya</taxon>
        <taxon>Ascomycota</taxon>
        <taxon>Taphrinomycotina</taxon>
        <taxon>Taphrinomycotina incertae sedis</taxon>
        <taxon>Saitoella</taxon>
    </lineage>
</organism>
<dbReference type="InterPro" id="IPR052935">
    <property type="entry name" value="Mg2+_PAP"/>
</dbReference>
<accession>A0A0E9NPL7</accession>
<dbReference type="GO" id="GO:0030479">
    <property type="term" value="C:actin cortical patch"/>
    <property type="evidence" value="ECO:0007669"/>
    <property type="project" value="TreeGrafter"/>
</dbReference>
<feature type="region of interest" description="Disordered" evidence="1">
    <location>
        <begin position="849"/>
        <end position="871"/>
    </location>
</feature>
<keyword evidence="4" id="KW-1185">Reference proteome</keyword>
<feature type="region of interest" description="Disordered" evidence="1">
    <location>
        <begin position="684"/>
        <end position="726"/>
    </location>
</feature>
<reference evidence="3 4" key="3">
    <citation type="journal article" date="2015" name="Genome Announc.">
        <title>Draft Genome Sequence of the Archiascomycetous Yeast Saitoella complicata.</title>
        <authorList>
            <person name="Yamauchi K."/>
            <person name="Kondo S."/>
            <person name="Hamamoto M."/>
            <person name="Takahashi Y."/>
            <person name="Ogura Y."/>
            <person name="Hayashi T."/>
            <person name="Nishida H."/>
        </authorList>
    </citation>
    <scope>NUCLEOTIDE SEQUENCE [LARGE SCALE GENOMIC DNA]</scope>
    <source>
        <strain evidence="3 4">NRRL Y-17804</strain>
    </source>
</reference>
<feature type="region of interest" description="Disordered" evidence="1">
    <location>
        <begin position="278"/>
        <end position="358"/>
    </location>
</feature>
<reference evidence="3 4" key="2">
    <citation type="journal article" date="2014" name="J. Gen. Appl. Microbiol.">
        <title>The early diverging ascomycetous budding yeast Saitoella complicata has three histone deacetylases belonging to the Clr6, Hos2, and Rpd3 lineages.</title>
        <authorList>
            <person name="Nishida H."/>
            <person name="Matsumoto T."/>
            <person name="Kondo S."/>
            <person name="Hamamoto M."/>
            <person name="Yoshikawa H."/>
        </authorList>
    </citation>
    <scope>NUCLEOTIDE SEQUENCE [LARGE SCALE GENOMIC DNA]</scope>
    <source>
        <strain evidence="3 4">NRRL Y-17804</strain>
    </source>
</reference>
<feature type="domain" description="Phosphatidate phosphatase APP1 catalytic" evidence="2">
    <location>
        <begin position="460"/>
        <end position="609"/>
    </location>
</feature>
<evidence type="ECO:0000256" key="1">
    <source>
        <dbReference type="SAM" id="MobiDB-lite"/>
    </source>
</evidence>
<sequence length="871" mass="94334">MISIAFLIEFTSIFGVDLRPSPHSGCQLKKTTGRYLDSSYIAFRALATRILPPRHLASMPTVPSFRSFASSRPSSTPGSTRPSSPALPGVSESSGSPLPSMGSSSASRYKQKVLNYISKRPISSAAIPAAAEVAEAVMKLPEQTGVNVSSASDNSKLDEDSGIPVKETMVVFPSYARIKNGGPSHEGCKEIEINVHGWLYDAPARTSRKSRIILSVARQIVGLPPLPTDSKRKSTDSSTASGSGPSPLSQGYFTNNSGASTPRDERELLDLIELSDEPEEMLSSESVTSSGAATPNEPDATGMFDVAKDRGTAAAEEARRHSIPKRVNSEPQSPHAENAPRRVATEPTREPKRTSTEKYAKHFPNLDLVTCHTNLAFRLAPFMSRPVVGRAVTCKVFDEEDKLVHEQSLTTSDVGHFLGKVRVPIQRVQSSRLLKLRIFDQVNTELKQTSKCKIVPDNGVSIISDIDDTIKHSAVTAGARELFRNTFVRDLKGLEVPGIRSLYGKLEQMGVSLHYVSNSPWQIWPVLKDFMGVGGLPGGSVHLKQYSGMLQGIWEPAAERKRANVEGVLKDFPGRKFMLFGDSGEQDLELYVEMANEYQGQVVGIFVRDVTTPQAMLALAKNNPASSDMSSTGIVDQVLGSALSTGGVPNINVDSASDVNNMLDPGDIGFDPTEANARAAEKKMLENPPPPIPPLLPPRDKVAGERKPVHANTEPVESSYVPPLPPRKAKSINEVGAGPASEVTVTPAGETVDKTSTTHGLAQPKTPRPVMYRRAHSAYSSTKSLFTSPAEKTMEQPSLVTSPNKKVEAWRRRLESARSRIPQGCVLEVWRSGSDIEDAVVQLADKSIEKQKKVAQSSPHARVKEGNLIHI</sequence>
<proteinExistence type="predicted"/>
<dbReference type="EMBL" id="BACD03000049">
    <property type="protein sequence ID" value="GAO51621.1"/>
    <property type="molecule type" value="Genomic_DNA"/>
</dbReference>
<dbReference type="OMA" id="VHANTEP"/>
<feature type="compositionally biased region" description="Pro residues" evidence="1">
    <location>
        <begin position="687"/>
        <end position="697"/>
    </location>
</feature>
<dbReference type="AlphaFoldDB" id="A0A0E9NPL7"/>
<feature type="region of interest" description="Disordered" evidence="1">
    <location>
        <begin position="67"/>
        <end position="105"/>
    </location>
</feature>
<feature type="compositionally biased region" description="Polar residues" evidence="1">
    <location>
        <begin position="283"/>
        <end position="293"/>
    </location>
</feature>